<gene>
    <name evidence="2" type="ORF">OCU04_003522</name>
</gene>
<feature type="region of interest" description="Disordered" evidence="1">
    <location>
        <begin position="35"/>
        <end position="61"/>
    </location>
</feature>
<evidence type="ECO:0000313" key="2">
    <source>
        <dbReference type="EMBL" id="KAJ8067940.1"/>
    </source>
</evidence>
<sequence>MKAIEVIEGDNQSTNEKEIKGPECTDCYYEAGRLHRNEDEDEEEMKDPPMDKNLSLKKKSPIEKSTSSWITKITGCACGTWCAGPSRSR</sequence>
<evidence type="ECO:0000313" key="3">
    <source>
        <dbReference type="Proteomes" id="UP001152300"/>
    </source>
</evidence>
<organism evidence="2 3">
    <name type="scientific">Sclerotinia nivalis</name>
    <dbReference type="NCBI Taxonomy" id="352851"/>
    <lineage>
        <taxon>Eukaryota</taxon>
        <taxon>Fungi</taxon>
        <taxon>Dikarya</taxon>
        <taxon>Ascomycota</taxon>
        <taxon>Pezizomycotina</taxon>
        <taxon>Leotiomycetes</taxon>
        <taxon>Helotiales</taxon>
        <taxon>Sclerotiniaceae</taxon>
        <taxon>Sclerotinia</taxon>
    </lineage>
</organism>
<reference evidence="2" key="1">
    <citation type="submission" date="2022-11" db="EMBL/GenBank/DDBJ databases">
        <title>Genome Resource of Sclerotinia nivalis Strain SnTB1, a Plant Pathogen Isolated from American Ginseng.</title>
        <authorList>
            <person name="Fan S."/>
        </authorList>
    </citation>
    <scope>NUCLEOTIDE SEQUENCE</scope>
    <source>
        <strain evidence="2">SnTB1</strain>
    </source>
</reference>
<evidence type="ECO:0000256" key="1">
    <source>
        <dbReference type="SAM" id="MobiDB-lite"/>
    </source>
</evidence>
<name>A0A9X0AS32_9HELO</name>
<protein>
    <submittedName>
        <fullName evidence="2">Uncharacterized protein</fullName>
    </submittedName>
</protein>
<dbReference type="OrthoDB" id="3553488at2759"/>
<accession>A0A9X0AS32</accession>
<dbReference type="AlphaFoldDB" id="A0A9X0AS32"/>
<dbReference type="Proteomes" id="UP001152300">
    <property type="component" value="Unassembled WGS sequence"/>
</dbReference>
<dbReference type="EMBL" id="JAPEIS010000003">
    <property type="protein sequence ID" value="KAJ8067940.1"/>
    <property type="molecule type" value="Genomic_DNA"/>
</dbReference>
<proteinExistence type="predicted"/>
<keyword evidence="3" id="KW-1185">Reference proteome</keyword>
<comment type="caution">
    <text evidence="2">The sequence shown here is derived from an EMBL/GenBank/DDBJ whole genome shotgun (WGS) entry which is preliminary data.</text>
</comment>